<feature type="transmembrane region" description="Helical" evidence="1">
    <location>
        <begin position="109"/>
        <end position="129"/>
    </location>
</feature>
<dbReference type="EMBL" id="CP077062">
    <property type="protein sequence ID" value="QWZ08444.1"/>
    <property type="molecule type" value="Genomic_DNA"/>
</dbReference>
<proteinExistence type="predicted"/>
<dbReference type="KEGG" id="nps:KRR39_00785"/>
<dbReference type="Pfam" id="PF20177">
    <property type="entry name" value="DUF6542"/>
    <property type="match status" value="1"/>
</dbReference>
<evidence type="ECO:0000313" key="4">
    <source>
        <dbReference type="Proteomes" id="UP000683575"/>
    </source>
</evidence>
<dbReference type="Proteomes" id="UP000683575">
    <property type="component" value="Chromosome"/>
</dbReference>
<evidence type="ECO:0000259" key="2">
    <source>
        <dbReference type="Pfam" id="PF20177"/>
    </source>
</evidence>
<evidence type="ECO:0000313" key="3">
    <source>
        <dbReference type="EMBL" id="QWZ08444.1"/>
    </source>
</evidence>
<feature type="domain" description="DUF6542" evidence="2">
    <location>
        <begin position="21"/>
        <end position="135"/>
    </location>
</feature>
<feature type="transmembrane region" description="Helical" evidence="1">
    <location>
        <begin position="46"/>
        <end position="63"/>
    </location>
</feature>
<dbReference type="AlphaFoldDB" id="A0A975SYS6"/>
<reference evidence="3" key="1">
    <citation type="submission" date="2021-06" db="EMBL/GenBank/DDBJ databases">
        <title>Complete genome sequence of Nocardioides sp. G188.</title>
        <authorList>
            <person name="Im W.-T."/>
        </authorList>
    </citation>
    <scope>NUCLEOTIDE SEQUENCE</scope>
    <source>
        <strain evidence="3">G188</strain>
    </source>
</reference>
<accession>A0A975SYS6</accession>
<dbReference type="RefSeq" id="WP_216939934.1">
    <property type="nucleotide sequence ID" value="NZ_CP077062.1"/>
</dbReference>
<keyword evidence="4" id="KW-1185">Reference proteome</keyword>
<protein>
    <recommendedName>
        <fullName evidence="2">DUF6542 domain-containing protein</fullName>
    </recommendedName>
</protein>
<feature type="transmembrane region" description="Helical" evidence="1">
    <location>
        <begin position="21"/>
        <end position="40"/>
    </location>
</feature>
<keyword evidence="1" id="KW-1133">Transmembrane helix</keyword>
<sequence>MSTGAAHHRTLWEEGRQPGRLVANAAGALVLLAVVLDLLVFSGVTVVFDVAFVLVCVAAALAVRPQDFFVIGVLPPLLMAGTVAILALLTRGTVADPGDGFLQAVVSGLAHHAGSLVVGYALTLAILALRQVALRNAGTIRGPR</sequence>
<feature type="transmembrane region" description="Helical" evidence="1">
    <location>
        <begin position="68"/>
        <end position="89"/>
    </location>
</feature>
<gene>
    <name evidence="3" type="ORF">KRR39_00785</name>
</gene>
<keyword evidence="1" id="KW-0472">Membrane</keyword>
<organism evidence="3 4">
    <name type="scientific">Nocardioides panacis</name>
    <dbReference type="NCBI Taxonomy" id="2849501"/>
    <lineage>
        <taxon>Bacteria</taxon>
        <taxon>Bacillati</taxon>
        <taxon>Actinomycetota</taxon>
        <taxon>Actinomycetes</taxon>
        <taxon>Propionibacteriales</taxon>
        <taxon>Nocardioidaceae</taxon>
        <taxon>Nocardioides</taxon>
    </lineage>
</organism>
<name>A0A975SYS6_9ACTN</name>
<dbReference type="InterPro" id="IPR046672">
    <property type="entry name" value="DUF6542"/>
</dbReference>
<evidence type="ECO:0000256" key="1">
    <source>
        <dbReference type="SAM" id="Phobius"/>
    </source>
</evidence>
<keyword evidence="1" id="KW-0812">Transmembrane</keyword>